<dbReference type="AlphaFoldDB" id="A0AAD5TEI6"/>
<gene>
    <name evidence="2" type="ORF">HK100_011567</name>
</gene>
<evidence type="ECO:0000313" key="3">
    <source>
        <dbReference type="Proteomes" id="UP001211907"/>
    </source>
</evidence>
<keyword evidence="3" id="KW-1185">Reference proteome</keyword>
<sequence>MLFEFLDSDSDTDSNSSSNSNSNSGLSLSACSNSQFALVDTDAHSSRLNVSNSLPPYDEFDWKSTLAMSAEQQQHQSEYENENELPDDGELDFDVALLILLGSSHRVLSLLQVPADLNEVETHIAVIEIGALHRPVVICPTATPPSRCHEIKIGECICISPRARADFNLADIT</sequence>
<proteinExistence type="predicted"/>
<accession>A0AAD5TEI6</accession>
<evidence type="ECO:0000256" key="1">
    <source>
        <dbReference type="SAM" id="MobiDB-lite"/>
    </source>
</evidence>
<reference evidence="2" key="1">
    <citation type="submission" date="2020-05" db="EMBL/GenBank/DDBJ databases">
        <title>Phylogenomic resolution of chytrid fungi.</title>
        <authorList>
            <person name="Stajich J.E."/>
            <person name="Amses K."/>
            <person name="Simmons R."/>
            <person name="Seto K."/>
            <person name="Myers J."/>
            <person name="Bonds A."/>
            <person name="Quandt C.A."/>
            <person name="Barry K."/>
            <person name="Liu P."/>
            <person name="Grigoriev I."/>
            <person name="Longcore J.E."/>
            <person name="James T.Y."/>
        </authorList>
    </citation>
    <scope>NUCLEOTIDE SEQUENCE</scope>
    <source>
        <strain evidence="2">JEL0513</strain>
    </source>
</reference>
<dbReference type="Proteomes" id="UP001211907">
    <property type="component" value="Unassembled WGS sequence"/>
</dbReference>
<organism evidence="2 3">
    <name type="scientific">Physocladia obscura</name>
    <dbReference type="NCBI Taxonomy" id="109957"/>
    <lineage>
        <taxon>Eukaryota</taxon>
        <taxon>Fungi</taxon>
        <taxon>Fungi incertae sedis</taxon>
        <taxon>Chytridiomycota</taxon>
        <taxon>Chytridiomycota incertae sedis</taxon>
        <taxon>Chytridiomycetes</taxon>
        <taxon>Chytridiales</taxon>
        <taxon>Chytriomycetaceae</taxon>
        <taxon>Physocladia</taxon>
    </lineage>
</organism>
<name>A0AAD5TEI6_9FUNG</name>
<dbReference type="EMBL" id="JADGJH010000073">
    <property type="protein sequence ID" value="KAJ3139426.1"/>
    <property type="molecule type" value="Genomic_DNA"/>
</dbReference>
<protein>
    <submittedName>
        <fullName evidence="2">Uncharacterized protein</fullName>
    </submittedName>
</protein>
<feature type="region of interest" description="Disordered" evidence="1">
    <location>
        <begin position="1"/>
        <end position="27"/>
    </location>
</feature>
<feature type="compositionally biased region" description="Acidic residues" evidence="1">
    <location>
        <begin position="1"/>
        <end position="12"/>
    </location>
</feature>
<feature type="compositionally biased region" description="Low complexity" evidence="1">
    <location>
        <begin position="13"/>
        <end position="27"/>
    </location>
</feature>
<comment type="caution">
    <text evidence="2">The sequence shown here is derived from an EMBL/GenBank/DDBJ whole genome shotgun (WGS) entry which is preliminary data.</text>
</comment>
<evidence type="ECO:0000313" key="2">
    <source>
        <dbReference type="EMBL" id="KAJ3139426.1"/>
    </source>
</evidence>